<evidence type="ECO:0000256" key="1">
    <source>
        <dbReference type="ARBA" id="ARBA00001946"/>
    </source>
</evidence>
<evidence type="ECO:0000256" key="14">
    <source>
        <dbReference type="ARBA" id="ARBA00023136"/>
    </source>
</evidence>
<dbReference type="NCBIfam" id="TIGR00993">
    <property type="entry name" value="3a0901s04IAP86"/>
    <property type="match status" value="1"/>
</dbReference>
<evidence type="ECO:0000256" key="13">
    <source>
        <dbReference type="ARBA" id="ARBA00023134"/>
    </source>
</evidence>
<evidence type="ECO:0000256" key="3">
    <source>
        <dbReference type="ARBA" id="ARBA00022528"/>
    </source>
</evidence>
<keyword evidence="8" id="KW-0378">Hydrolase</keyword>
<organism evidence="18 19">
    <name type="scientific">Capsella rubella</name>
    <dbReference type="NCBI Taxonomy" id="81985"/>
    <lineage>
        <taxon>Eukaryota</taxon>
        <taxon>Viridiplantae</taxon>
        <taxon>Streptophyta</taxon>
        <taxon>Embryophyta</taxon>
        <taxon>Tracheophyta</taxon>
        <taxon>Spermatophyta</taxon>
        <taxon>Magnoliopsida</taxon>
        <taxon>eudicotyledons</taxon>
        <taxon>Gunneridae</taxon>
        <taxon>Pentapetalae</taxon>
        <taxon>rosids</taxon>
        <taxon>malvids</taxon>
        <taxon>Brassicales</taxon>
        <taxon>Brassicaceae</taxon>
        <taxon>Camelineae</taxon>
        <taxon>Capsella</taxon>
    </lineage>
</organism>
<dbReference type="Proteomes" id="UP000029121">
    <property type="component" value="Unassembled WGS sequence"/>
</dbReference>
<dbReference type="PANTHER" id="PTHR10903:SF120">
    <property type="entry name" value="TRANSLOCASE OF CHLOROPLAST 159, CHLOROPLASTIC"/>
    <property type="match status" value="1"/>
</dbReference>
<dbReference type="GO" id="GO:0005525">
    <property type="term" value="F:GTP binding"/>
    <property type="evidence" value="ECO:0007669"/>
    <property type="project" value="UniProtKB-KW"/>
</dbReference>
<evidence type="ECO:0000256" key="7">
    <source>
        <dbReference type="ARBA" id="ARBA00022741"/>
    </source>
</evidence>
<dbReference type="Gene3D" id="3.40.50.300">
    <property type="entry name" value="P-loop containing nucleotide triphosphate hydrolases"/>
    <property type="match status" value="1"/>
</dbReference>
<dbReference type="PANTHER" id="PTHR10903">
    <property type="entry name" value="GTPASE, IMAP FAMILY MEMBER-RELATED"/>
    <property type="match status" value="1"/>
</dbReference>
<keyword evidence="13" id="KW-0342">GTP-binding</keyword>
<comment type="cofactor">
    <cofactor evidence="1">
        <name>Mg(2+)</name>
        <dbReference type="ChEBI" id="CHEBI:18420"/>
    </cofactor>
</comment>
<evidence type="ECO:0000256" key="15">
    <source>
        <dbReference type="ARBA" id="ARBA00023766"/>
    </source>
</evidence>
<dbReference type="STRING" id="81985.R0FI44"/>
<dbReference type="InterPro" id="IPR006703">
    <property type="entry name" value="G_AIG1"/>
</dbReference>
<evidence type="ECO:0000256" key="11">
    <source>
        <dbReference type="ARBA" id="ARBA00022927"/>
    </source>
</evidence>
<feature type="non-terminal residue" evidence="18">
    <location>
        <position position="1"/>
    </location>
</feature>
<evidence type="ECO:0000256" key="2">
    <source>
        <dbReference type="ARBA" id="ARBA00022448"/>
    </source>
</evidence>
<gene>
    <name evidence="18" type="ORF">CARUB_v10002545mg</name>
</gene>
<dbReference type="AlphaFoldDB" id="R0FI44"/>
<evidence type="ECO:0000256" key="16">
    <source>
        <dbReference type="ARBA" id="ARBA00023775"/>
    </source>
</evidence>
<keyword evidence="2" id="KW-0813">Transport</keyword>
<evidence type="ECO:0000259" key="17">
    <source>
        <dbReference type="PROSITE" id="PS51720"/>
    </source>
</evidence>
<dbReference type="GO" id="GO:0046872">
    <property type="term" value="F:metal ion binding"/>
    <property type="evidence" value="ECO:0007669"/>
    <property type="project" value="UniProtKB-KW"/>
</dbReference>
<dbReference type="GO" id="GO:0003924">
    <property type="term" value="F:GTPase activity"/>
    <property type="evidence" value="ECO:0007669"/>
    <property type="project" value="InterPro"/>
</dbReference>
<proteinExistence type="inferred from homology"/>
<dbReference type="InterPro" id="IPR027417">
    <property type="entry name" value="P-loop_NTPase"/>
</dbReference>
<evidence type="ECO:0000256" key="10">
    <source>
        <dbReference type="ARBA" id="ARBA00022842"/>
    </source>
</evidence>
<dbReference type="InterPro" id="IPR005690">
    <property type="entry name" value="Toc86_159"/>
</dbReference>
<keyword evidence="9" id="KW-1002">Plastid outer membrane</keyword>
<dbReference type="SUPFAM" id="SSF52540">
    <property type="entry name" value="P-loop containing nucleoside triphosphate hydrolases"/>
    <property type="match status" value="1"/>
</dbReference>
<reference evidence="19" key="1">
    <citation type="journal article" date="2013" name="Nat. Genet.">
        <title>The Capsella rubella genome and the genomic consequences of rapid mating system evolution.</title>
        <authorList>
            <person name="Slotte T."/>
            <person name="Hazzouri K.M."/>
            <person name="Agren J.A."/>
            <person name="Koenig D."/>
            <person name="Maumus F."/>
            <person name="Guo Y.L."/>
            <person name="Steige K."/>
            <person name="Platts A.E."/>
            <person name="Escobar J.S."/>
            <person name="Newman L.K."/>
            <person name="Wang W."/>
            <person name="Mandakova T."/>
            <person name="Vello E."/>
            <person name="Smith L.M."/>
            <person name="Henz S.R."/>
            <person name="Steffen J."/>
            <person name="Takuno S."/>
            <person name="Brandvain Y."/>
            <person name="Coop G."/>
            <person name="Andolfatto P."/>
            <person name="Hu T.T."/>
            <person name="Blanchette M."/>
            <person name="Clark R.M."/>
            <person name="Quesneville H."/>
            <person name="Nordborg M."/>
            <person name="Gaut B.S."/>
            <person name="Lysak M.A."/>
            <person name="Jenkins J."/>
            <person name="Grimwood J."/>
            <person name="Chapman J."/>
            <person name="Prochnik S."/>
            <person name="Shu S."/>
            <person name="Rokhsar D."/>
            <person name="Schmutz J."/>
            <person name="Weigel D."/>
            <person name="Wright S.I."/>
        </authorList>
    </citation>
    <scope>NUCLEOTIDE SEQUENCE [LARGE SCALE GENOMIC DNA]</scope>
    <source>
        <strain evidence="19">cv. Monte Gargano</strain>
    </source>
</reference>
<evidence type="ECO:0000256" key="8">
    <source>
        <dbReference type="ARBA" id="ARBA00022801"/>
    </source>
</evidence>
<dbReference type="eggNOG" id="ENOG502QR60">
    <property type="taxonomic scope" value="Eukaryota"/>
</dbReference>
<evidence type="ECO:0000313" key="19">
    <source>
        <dbReference type="Proteomes" id="UP000029121"/>
    </source>
</evidence>
<keyword evidence="4" id="KW-0934">Plastid</keyword>
<dbReference type="PROSITE" id="PS51720">
    <property type="entry name" value="G_AIG1"/>
    <property type="match status" value="1"/>
</dbReference>
<dbReference type="GO" id="GO:0015031">
    <property type="term" value="P:protein transport"/>
    <property type="evidence" value="ECO:0007669"/>
    <property type="project" value="UniProtKB-KW"/>
</dbReference>
<accession>R0FI44</accession>
<sequence length="1052" mass="115384">RTWASLVSGGCDGDEVEIVSSVKGFDTLSLSLAGKSECCDGDQDDRSGQSISPMAKIGTEDSVFSETVGKIFGVLKAVKEIGEDGVGKFETLNVSHEIEKDETGEREHLVTGVEEGIGVEAALKEEIEEDGAVKFKTVSVDLEEKEVGDEKLVSCEIEKEEANGSKYESLHVDVVDKTTLDMQETVSTREFTAKDLEIEQASFGESVVGVGGFESDEETEEMRKVYSGSHAHSDETNIPHHHVDRIDGQIVSDSDEDVDTNDDDEEKTFDSAALATFLKVATSGSSDGGNFTKSEDVMKLFSMEPPAGLGSSLRVVQSAAPLPNRSNIFPSLKLAMGGKIDNNLSEEERHKLEKLQSIRVIYLRLVYRLGQSVDNSIATQVLYDLTFLTMRHFGQSSSLDVAKKMAMEAEGKEDLNFSLNILVLGKAGVGKSATINSILGDQKASIHSFEPSTTSVQAISGTVGGVKITIIDTPGLKSSAMDQSANSKMLSSVKKIMKKFPPNVVLYVDRLDAQNRCLNNTPLLRTITASLGSSILKNAIVTLTHAGSAPPDGQSGTPLSYDAFVEQCSHIVQQSIGQAVGDLCVINPRLRNQVPLVENHPLCRKNREGVKVLPNGQTWRLQLLLMCYSKKIIIDANSLFKPQEPLDHRKIFGFQVQPIPLPNLLSWLLRSRAHPKLLVDQGSDSVDFDIEIDDVSNSEQENGEDDEYDQLPPFKPLRKTQVAKLSKAQRKAYFDEYDLRVKLLQKKQWRENLRRMREIKRNGEKKVPEYPEVEEAPPALPPVILPDIVLPPSFDSDYSSYRYRSLESSSQLITRSVLNHEGWDHDSGLDCVIVDQSLAIAKQFPAAVTVQVTKDKKEFNILLDSSICAKHGDNGSTMAGLLIQGGEQLMYLFKGETKFKKSKRNEITLGGLVTFFAGSIPIGVKVENQMALGKRLVLVGNAGATRSQGDSAFEAKLEARLREADFPIGQNQSHAGLSLTKSKDDLTVTANVRSEVSIGRQTKVTASASLDTKRTGRFSVRTSSSDQLQLALMAILPFAMSIYKRIIRSEEN</sequence>
<keyword evidence="7" id="KW-0547">Nucleotide-binding</keyword>
<dbReference type="EMBL" id="KB870810">
    <property type="protein sequence ID" value="EOA22022.1"/>
    <property type="molecule type" value="Genomic_DNA"/>
</dbReference>
<name>R0FI44_9BRAS</name>
<keyword evidence="19" id="KW-1185">Reference proteome</keyword>
<keyword evidence="10" id="KW-0460">Magnesium</keyword>
<comment type="similarity">
    <text evidence="16">Belongs to the TRAFAC class TrmE-Era-EngA-EngB-Septin-like GTPase superfamily. AIG1/Toc34/Toc159-like paraseptin GTPase family. TOC159 subfamily.</text>
</comment>
<keyword evidence="6" id="KW-0479">Metal-binding</keyword>
<dbReference type="GO" id="GO:0009707">
    <property type="term" value="C:chloroplast outer membrane"/>
    <property type="evidence" value="ECO:0007669"/>
    <property type="project" value="UniProtKB-SubCell"/>
</dbReference>
<keyword evidence="12" id="KW-1133">Transmembrane helix</keyword>
<comment type="subcellular location">
    <subcellularLocation>
        <location evidence="15">Plastid</location>
        <location evidence="15">Chloroplast outer membrane</location>
        <topology evidence="15">Single-pass membrane protein</topology>
    </subcellularLocation>
</comment>
<keyword evidence="14" id="KW-0472">Membrane</keyword>
<evidence type="ECO:0000256" key="4">
    <source>
        <dbReference type="ARBA" id="ARBA00022640"/>
    </source>
</evidence>
<dbReference type="GO" id="GO:0045036">
    <property type="term" value="P:protein targeting to chloroplast"/>
    <property type="evidence" value="ECO:0007669"/>
    <property type="project" value="InterPro"/>
</dbReference>
<dbReference type="Pfam" id="PF11886">
    <property type="entry name" value="TOC159_MAD"/>
    <property type="match status" value="1"/>
</dbReference>
<dbReference type="InterPro" id="IPR045058">
    <property type="entry name" value="GIMA/IAN/Toc"/>
</dbReference>
<keyword evidence="5" id="KW-0812">Transmembrane</keyword>
<keyword evidence="11" id="KW-0653">Protein transport</keyword>
<evidence type="ECO:0000256" key="9">
    <source>
        <dbReference type="ARBA" id="ARBA00022805"/>
    </source>
</evidence>
<dbReference type="FunFam" id="3.40.50.300:FF:000413">
    <property type="entry name" value="Translocase of chloroplast 120, chloroplastic"/>
    <property type="match status" value="1"/>
</dbReference>
<evidence type="ECO:0000256" key="5">
    <source>
        <dbReference type="ARBA" id="ARBA00022692"/>
    </source>
</evidence>
<keyword evidence="3" id="KW-0150">Chloroplast</keyword>
<evidence type="ECO:0000256" key="6">
    <source>
        <dbReference type="ARBA" id="ARBA00022723"/>
    </source>
</evidence>
<evidence type="ECO:0000256" key="12">
    <source>
        <dbReference type="ARBA" id="ARBA00022989"/>
    </source>
</evidence>
<protein>
    <recommendedName>
        <fullName evidence="17">AIG1-type G domain-containing protein</fullName>
    </recommendedName>
</protein>
<dbReference type="Pfam" id="PF04548">
    <property type="entry name" value="AIG1"/>
    <property type="match status" value="1"/>
</dbReference>
<feature type="domain" description="AIG1-type G" evidence="17">
    <location>
        <begin position="416"/>
        <end position="650"/>
    </location>
</feature>
<dbReference type="InterPro" id="IPR024283">
    <property type="entry name" value="TOC159_MAD"/>
</dbReference>
<evidence type="ECO:0000313" key="18">
    <source>
        <dbReference type="EMBL" id="EOA22022.1"/>
    </source>
</evidence>